<feature type="transmembrane region" description="Helical" evidence="1">
    <location>
        <begin position="88"/>
        <end position="105"/>
    </location>
</feature>
<keyword evidence="1" id="KW-0472">Membrane</keyword>
<keyword evidence="1" id="KW-1133">Transmembrane helix</keyword>
<keyword evidence="3" id="KW-1185">Reference proteome</keyword>
<accession>A0AAX3M2F7</accession>
<evidence type="ECO:0000313" key="2">
    <source>
        <dbReference type="EMBL" id="WCT55716.1"/>
    </source>
</evidence>
<feature type="transmembrane region" description="Helical" evidence="1">
    <location>
        <begin position="64"/>
        <end position="82"/>
    </location>
</feature>
<gene>
    <name evidence="2" type="ORF">PQ456_21630</name>
</gene>
<dbReference type="EMBL" id="CP117416">
    <property type="protein sequence ID" value="WCT55716.1"/>
    <property type="molecule type" value="Genomic_DNA"/>
</dbReference>
<proteinExistence type="predicted"/>
<protein>
    <submittedName>
        <fullName evidence="2">Uncharacterized protein</fullName>
    </submittedName>
</protein>
<feature type="transmembrane region" description="Helical" evidence="1">
    <location>
        <begin position="7"/>
        <end position="25"/>
    </location>
</feature>
<dbReference type="AlphaFoldDB" id="A0AAX3M2F7"/>
<evidence type="ECO:0000256" key="1">
    <source>
        <dbReference type="SAM" id="Phobius"/>
    </source>
</evidence>
<sequence length="118" mass="13710">MSTSEKSMFNIILLIVLGVALIYFSQPLNTVSIGSVILMGMLTLQAIIKYIHDYNNQTSTEHRWFNVFVTVSSLLIIVYLFWVHQWIIIKLIFWVLEGCLFYGYAKKLMISKADTRLK</sequence>
<organism evidence="2 3">
    <name type="scientific">Paenibacillus kyungheensis</name>
    <dbReference type="NCBI Taxonomy" id="1452732"/>
    <lineage>
        <taxon>Bacteria</taxon>
        <taxon>Bacillati</taxon>
        <taxon>Bacillota</taxon>
        <taxon>Bacilli</taxon>
        <taxon>Bacillales</taxon>
        <taxon>Paenibacillaceae</taxon>
        <taxon>Paenibacillus</taxon>
    </lineage>
</organism>
<dbReference type="Proteomes" id="UP001220509">
    <property type="component" value="Chromosome"/>
</dbReference>
<dbReference type="KEGG" id="pka:PQ456_21630"/>
<reference evidence="2 3" key="1">
    <citation type="submission" date="2023-02" db="EMBL/GenBank/DDBJ databases">
        <title>Genome sequence of Paenibacillus kyungheensis KACC 18744.</title>
        <authorList>
            <person name="Kim S."/>
            <person name="Heo J."/>
            <person name="Kwon S.-W."/>
        </authorList>
    </citation>
    <scope>NUCLEOTIDE SEQUENCE [LARGE SCALE GENOMIC DNA]</scope>
    <source>
        <strain evidence="2 3">KACC 18744</strain>
    </source>
</reference>
<evidence type="ECO:0000313" key="3">
    <source>
        <dbReference type="Proteomes" id="UP001220509"/>
    </source>
</evidence>
<name>A0AAX3M2F7_9BACL</name>
<dbReference type="RefSeq" id="WP_273614069.1">
    <property type="nucleotide sequence ID" value="NZ_CP117416.1"/>
</dbReference>
<keyword evidence="1" id="KW-0812">Transmembrane</keyword>
<feature type="transmembrane region" description="Helical" evidence="1">
    <location>
        <begin position="31"/>
        <end position="52"/>
    </location>
</feature>